<evidence type="ECO:0000256" key="2">
    <source>
        <dbReference type="ARBA" id="ARBA00005274"/>
    </source>
</evidence>
<feature type="coiled-coil region" evidence="6">
    <location>
        <begin position="1211"/>
        <end position="1238"/>
    </location>
</feature>
<dbReference type="GO" id="GO:0034399">
    <property type="term" value="C:nuclear periphery"/>
    <property type="evidence" value="ECO:0007669"/>
    <property type="project" value="UniProtKB-ARBA"/>
</dbReference>
<feature type="coiled-coil region" evidence="6">
    <location>
        <begin position="654"/>
        <end position="804"/>
    </location>
</feature>
<protein>
    <recommendedName>
        <fullName evidence="3">Nucleoprotein TPR</fullName>
    </recommendedName>
</protein>
<feature type="coiled-coil region" evidence="6">
    <location>
        <begin position="300"/>
        <end position="373"/>
    </location>
</feature>
<evidence type="ECO:0000256" key="1">
    <source>
        <dbReference type="ARBA" id="ARBA00004123"/>
    </source>
</evidence>
<dbReference type="Pfam" id="PF25785">
    <property type="entry name" value="TPR"/>
    <property type="match status" value="1"/>
</dbReference>
<feature type="region of interest" description="Disordered" evidence="7">
    <location>
        <begin position="1642"/>
        <end position="1673"/>
    </location>
</feature>
<dbReference type="PANTHER" id="PTHR18898:SF2">
    <property type="entry name" value="NUCLEOPROTEIN TPR"/>
    <property type="match status" value="1"/>
</dbReference>
<dbReference type="GO" id="GO:1901673">
    <property type="term" value="P:regulation of mitotic spindle assembly"/>
    <property type="evidence" value="ECO:0007669"/>
    <property type="project" value="TreeGrafter"/>
</dbReference>
<dbReference type="InterPro" id="IPR057974">
    <property type="entry name" value="NUA/TPR/MLP1-2-like_dom"/>
</dbReference>
<feature type="coiled-coil region" evidence="6">
    <location>
        <begin position="1273"/>
        <end position="1381"/>
    </location>
</feature>
<keyword evidence="5" id="KW-0539">Nucleus</keyword>
<feature type="coiled-coil region" evidence="6">
    <location>
        <begin position="992"/>
        <end position="1054"/>
    </location>
</feature>
<dbReference type="Pfam" id="PF07926">
    <property type="entry name" value="TPR_MLP1_2"/>
    <property type="match status" value="1"/>
</dbReference>
<dbReference type="GO" id="GO:0006606">
    <property type="term" value="P:protein import into nucleus"/>
    <property type="evidence" value="ECO:0007669"/>
    <property type="project" value="InterPro"/>
</dbReference>
<comment type="similarity">
    <text evidence="2">Belongs to the TPR family.</text>
</comment>
<sequence>LQSERIAMDAQKYEVIGDALQNDEIDKIPEDIAKKLEKYYESRNEDFMNTKVLYDTVQQNYETLRSENEELTSKNSLIEAENQTLKVTVTDLQKKVDASDVEISRLSSQMVQREAELSANRKERTDLVDERDQLQKLLDRKEDNIERLNENNRHLEEQLQAAVGAKYEALARLDEIEGKEQMLKHKEKLMEMENELKNSEIANLRDNLNRNLTELAALRKEITSTTIQFEIDLKQKTEELRNATLTIQELTETNQTVNALCDEISTKLKDQMTSSGQLMEHYRKELDAMTKLAEFRKDESDEHQTQVNELNAALKELQRIVNQTTDECGIFETKLKQCDDEHQKVVHEKDQQITQMKQELKVANEMLEKADAEHAERIVENYMPSANAMNRRLKTGLTFTEICAKYFELLEQVKIKDQEIQNLKLHFETVFQDVQEKATERERLDVEFKKATLLNEELQSKIEDLISERVLVREEMGKLRHLEKENTDLKTTRADLRRQVCHLLNEIEYSRGGTSSDHDQSITSDMPANEVISSRLVVFNNIVELQEQNEKLLLVVRDLSTKLEEMEEIQNSIDNETFQSKCKEYERRLLIAEQSRRDNEEQLENCLKEKERYKQMACDLMKDSSNKRRKLGDSMEDMDTSETGVFNGSLSVSKEIKEKKIANIEQMLEDKSQQLKELRDEFNEYRTESKNTIKSLNEQNLDMRNELRELTTANCKLTTQTNFMNEQVKTQQVNVTLYKTKIQTLENRSNMLENTIAKHETSERFMKDEAMNMAKKVSTLEARCDQLQRENNRLSIVNRNLEAESSINRERITNIDLKNHMEMQKVFFERLETEGRIKTEKRLDDAIRECSALRRRLQEEQDYYRVQIAAKKSETDVSEKNMSEQLMELEALRSQLKTLKEQLQTKNEHIKVLQESSTVVVNNTETCDHSKMNELETKLINASIEIEKLSGEIKVAAEREAKLRKVATDYENEALKQTETFDVWRVKMTADLEAAKQREAELVAKVDDLQTEIRLQAMDTDSSPVDAVAENKAQTDLKEALQKLSERERELRDLWSECNQLKIDLRCIGEKYSNEMRNHSMDVQALTTCKSELDKCQKQTDQIIEDRDRAIKMLKENQAEWEKVNSKLIDDKAELEQKMEYLEQQNTAMHDQLQAQCNKAAASIDSMNESINSSFLNRSLTHDEAKEISSEKLLKVIKFLRKEKDCSITKVEILKNENIRLLNDIESLKKRLSEQSLQLNVVPAANISNDLSANKYDELMRKVETLNAVMDNNVHLREEKEALVSKAKDLTDRILKVEDELFPLQEKNRELLAKYEEQEQTIQMLRKNVDQWRKRSSDLVERNNKNPEDFKRLQNERENLAQMLTTEKEKLRHTIDELVAMKNDKIKVEQELAANFKQLTSVMDERKKAQDDLSASKQTNARLTQEIIEIKSQILKKEDEIKSIQNDLTSKDSQLTDIKNKEVQIRRIAKKYKDSYFDLKQTTETRQADLAAKPLEEQVAAASNAAGNASPITARVEAEKVQAKKIEDLSNQLLSKQDEIEQLRNEIETLKKQDDKHALTEARNRVLALTETNRQVSRDYQACKSQLQTCEQSRSEHDAAIAALKSQLEAKIKELVDQEATRHETIARLTRENENLNTRVNQLHRQLQQQGSKPSTSSGNMEKSPSDPARTAN</sequence>
<feature type="coiled-coil region" evidence="6">
    <location>
        <begin position="54"/>
        <end position="81"/>
    </location>
</feature>
<feature type="coiled-coil region" evidence="6">
    <location>
        <begin position="1118"/>
        <end position="1170"/>
    </location>
</feature>
<reference evidence="10" key="1">
    <citation type="submission" date="2022-07" db="EMBL/GenBank/DDBJ databases">
        <authorList>
            <person name="Trinca V."/>
            <person name="Uliana J.V.C."/>
            <person name="Torres T.T."/>
            <person name="Ward R.J."/>
            <person name="Monesi N."/>
        </authorList>
    </citation>
    <scope>NUCLEOTIDE SEQUENCE</scope>
    <source>
        <strain evidence="10">HSMRA1968</strain>
        <tissue evidence="10">Whole embryos</tissue>
    </source>
</reference>
<gene>
    <name evidence="10" type="primary">Mtor_1</name>
    <name evidence="10" type="ORF">Bhyg_01059</name>
</gene>
<comment type="caution">
    <text evidence="10">The sequence shown here is derived from an EMBL/GenBank/DDBJ whole genome shotgun (WGS) entry which is preliminary data.</text>
</comment>
<feature type="coiled-coil region" evidence="6">
    <location>
        <begin position="836"/>
        <end position="952"/>
    </location>
</feature>
<feature type="non-terminal residue" evidence="10">
    <location>
        <position position="1"/>
    </location>
</feature>
<accession>A0A9Q0S761</accession>
<feature type="coiled-coil region" evidence="6">
    <location>
        <begin position="1526"/>
        <end position="1560"/>
    </location>
</feature>
<keyword evidence="4 6" id="KW-0175">Coiled coil</keyword>
<keyword evidence="11" id="KW-1185">Reference proteome</keyword>
<dbReference type="PANTHER" id="PTHR18898">
    <property type="entry name" value="NUCLEOPROTEIN TPR-RELATED"/>
    <property type="match status" value="1"/>
</dbReference>
<evidence type="ECO:0000313" key="11">
    <source>
        <dbReference type="Proteomes" id="UP001151699"/>
    </source>
</evidence>
<evidence type="ECO:0000256" key="7">
    <source>
        <dbReference type="SAM" id="MobiDB-lite"/>
    </source>
</evidence>
<feature type="coiled-coil region" evidence="6">
    <location>
        <begin position="1406"/>
        <end position="1447"/>
    </location>
</feature>
<evidence type="ECO:0000256" key="6">
    <source>
        <dbReference type="SAM" id="Coils"/>
    </source>
</evidence>
<organism evidence="10 11">
    <name type="scientific">Pseudolycoriella hygida</name>
    <dbReference type="NCBI Taxonomy" id="35572"/>
    <lineage>
        <taxon>Eukaryota</taxon>
        <taxon>Metazoa</taxon>
        <taxon>Ecdysozoa</taxon>
        <taxon>Arthropoda</taxon>
        <taxon>Hexapoda</taxon>
        <taxon>Insecta</taxon>
        <taxon>Pterygota</taxon>
        <taxon>Neoptera</taxon>
        <taxon>Endopterygota</taxon>
        <taxon>Diptera</taxon>
        <taxon>Nematocera</taxon>
        <taxon>Sciaroidea</taxon>
        <taxon>Sciaridae</taxon>
        <taxon>Pseudolycoriella</taxon>
    </lineage>
</organism>
<feature type="compositionally biased region" description="Polar residues" evidence="7">
    <location>
        <begin position="1642"/>
        <end position="1663"/>
    </location>
</feature>
<feature type="coiled-coil region" evidence="6">
    <location>
        <begin position="441"/>
        <end position="499"/>
    </location>
</feature>
<dbReference type="GO" id="GO:0017056">
    <property type="term" value="F:structural constituent of nuclear pore"/>
    <property type="evidence" value="ECO:0007669"/>
    <property type="project" value="TreeGrafter"/>
</dbReference>
<feature type="coiled-coil region" evidence="6">
    <location>
        <begin position="120"/>
        <end position="253"/>
    </location>
</feature>
<comment type="subcellular location">
    <subcellularLocation>
        <location evidence="1">Nucleus</location>
    </subcellularLocation>
</comment>
<evidence type="ECO:0000259" key="9">
    <source>
        <dbReference type="Pfam" id="PF25785"/>
    </source>
</evidence>
<dbReference type="InterPro" id="IPR012929">
    <property type="entry name" value="Nucleoprot-TPR/MLP1-2_dom"/>
</dbReference>
<dbReference type="OrthoDB" id="343070at2759"/>
<feature type="non-terminal residue" evidence="10">
    <location>
        <position position="1673"/>
    </location>
</feature>
<evidence type="ECO:0000256" key="4">
    <source>
        <dbReference type="ARBA" id="ARBA00023054"/>
    </source>
</evidence>
<dbReference type="EMBL" id="WJQU01000001">
    <property type="protein sequence ID" value="KAJ6645850.1"/>
    <property type="molecule type" value="Genomic_DNA"/>
</dbReference>
<evidence type="ECO:0000256" key="3">
    <source>
        <dbReference type="ARBA" id="ARBA00019789"/>
    </source>
</evidence>
<name>A0A9Q0S761_9DIPT</name>
<evidence type="ECO:0000256" key="5">
    <source>
        <dbReference type="ARBA" id="ARBA00023242"/>
    </source>
</evidence>
<evidence type="ECO:0000259" key="8">
    <source>
        <dbReference type="Pfam" id="PF07926"/>
    </source>
</evidence>
<dbReference type="GO" id="GO:0005643">
    <property type="term" value="C:nuclear pore"/>
    <property type="evidence" value="ECO:0007669"/>
    <property type="project" value="TreeGrafter"/>
</dbReference>
<evidence type="ECO:0000313" key="10">
    <source>
        <dbReference type="EMBL" id="KAJ6645850.1"/>
    </source>
</evidence>
<dbReference type="Proteomes" id="UP001151699">
    <property type="component" value="Chromosome A"/>
</dbReference>
<feature type="coiled-coil region" evidence="6">
    <location>
        <begin position="542"/>
        <end position="616"/>
    </location>
</feature>
<feature type="domain" description="Nucleoprotein TPR/MLP1-2" evidence="8">
    <location>
        <begin position="1031"/>
        <end position="1155"/>
    </location>
</feature>
<proteinExistence type="inferred from homology"/>
<feature type="domain" description="NUA/TPR/MLP1-2-like" evidence="9">
    <location>
        <begin position="476"/>
        <end position="567"/>
    </location>
</feature>
<dbReference type="GO" id="GO:0006406">
    <property type="term" value="P:mRNA export from nucleus"/>
    <property type="evidence" value="ECO:0007669"/>
    <property type="project" value="TreeGrafter"/>
</dbReference>